<feature type="non-terminal residue" evidence="2">
    <location>
        <position position="129"/>
    </location>
</feature>
<dbReference type="Pfam" id="PF00669">
    <property type="entry name" value="Flagellin_N"/>
    <property type="match status" value="1"/>
</dbReference>
<dbReference type="InterPro" id="IPR001492">
    <property type="entry name" value="Flagellin"/>
</dbReference>
<name>A0A382WED4_9ZZZZ</name>
<proteinExistence type="predicted"/>
<evidence type="ECO:0000313" key="2">
    <source>
        <dbReference type="EMBL" id="SVD57187.1"/>
    </source>
</evidence>
<dbReference type="PANTHER" id="PTHR42792:SF2">
    <property type="entry name" value="FLAGELLIN"/>
    <property type="match status" value="1"/>
</dbReference>
<reference evidence="2" key="1">
    <citation type="submission" date="2018-05" db="EMBL/GenBank/DDBJ databases">
        <authorList>
            <person name="Lanie J.A."/>
            <person name="Ng W.-L."/>
            <person name="Kazmierczak K.M."/>
            <person name="Andrzejewski T.M."/>
            <person name="Davidsen T.M."/>
            <person name="Wayne K.J."/>
            <person name="Tettelin H."/>
            <person name="Glass J.I."/>
            <person name="Rusch D."/>
            <person name="Podicherti R."/>
            <person name="Tsui H.-C.T."/>
            <person name="Winkler M.E."/>
        </authorList>
    </citation>
    <scope>NUCLEOTIDE SEQUENCE</scope>
</reference>
<dbReference type="EMBL" id="UINC01159215">
    <property type="protein sequence ID" value="SVD57187.1"/>
    <property type="molecule type" value="Genomic_DNA"/>
</dbReference>
<dbReference type="PANTHER" id="PTHR42792">
    <property type="entry name" value="FLAGELLIN"/>
    <property type="match status" value="1"/>
</dbReference>
<dbReference type="SUPFAM" id="SSF64518">
    <property type="entry name" value="Phase 1 flagellin"/>
    <property type="match status" value="1"/>
</dbReference>
<dbReference type="GO" id="GO:0009288">
    <property type="term" value="C:bacterial-type flagellum"/>
    <property type="evidence" value="ECO:0007669"/>
    <property type="project" value="InterPro"/>
</dbReference>
<dbReference type="AlphaFoldDB" id="A0A382WED4"/>
<dbReference type="PRINTS" id="PR00207">
    <property type="entry name" value="FLAGELLIN"/>
</dbReference>
<evidence type="ECO:0000259" key="1">
    <source>
        <dbReference type="Pfam" id="PF00669"/>
    </source>
</evidence>
<organism evidence="2">
    <name type="scientific">marine metagenome</name>
    <dbReference type="NCBI Taxonomy" id="408172"/>
    <lineage>
        <taxon>unclassified sequences</taxon>
        <taxon>metagenomes</taxon>
        <taxon>ecological metagenomes</taxon>
    </lineage>
</organism>
<sequence length="129" mass="14041">MNTFRINSNPASALAYRNLSKTQSGLQTTLERLSSGMRINKTADDSAGFAISTRISNQIRGMKQANRNAQDTNNLLATAESGLSDISDILSKMRGLSVQASTDTLNDVDRASIDLEFQSLKDELTRIAN</sequence>
<dbReference type="InterPro" id="IPR001029">
    <property type="entry name" value="Flagellin_N"/>
</dbReference>
<dbReference type="GO" id="GO:0005198">
    <property type="term" value="F:structural molecule activity"/>
    <property type="evidence" value="ECO:0007669"/>
    <property type="project" value="InterPro"/>
</dbReference>
<dbReference type="Gene3D" id="1.20.1330.10">
    <property type="entry name" value="f41 fragment of flagellin, N-terminal domain"/>
    <property type="match status" value="1"/>
</dbReference>
<gene>
    <name evidence="2" type="ORF">METZ01_LOCUS410041</name>
</gene>
<protein>
    <recommendedName>
        <fullName evidence="1">Flagellin N-terminal domain-containing protein</fullName>
    </recommendedName>
</protein>
<accession>A0A382WED4</accession>
<feature type="domain" description="Flagellin N-terminal" evidence="1">
    <location>
        <begin position="6"/>
        <end position="129"/>
    </location>
</feature>